<dbReference type="GO" id="GO:0030288">
    <property type="term" value="C:outer membrane-bounded periplasmic space"/>
    <property type="evidence" value="ECO:0007669"/>
    <property type="project" value="TreeGrafter"/>
</dbReference>
<evidence type="ECO:0000256" key="3">
    <source>
        <dbReference type="ARBA" id="ARBA00007739"/>
    </source>
</evidence>
<dbReference type="GO" id="GO:0008955">
    <property type="term" value="F:peptidoglycan glycosyltransferase activity"/>
    <property type="evidence" value="ECO:0007669"/>
    <property type="project" value="UniProtKB-EC"/>
</dbReference>
<sequence length="906" mass="98081">MFALYGLVGFVVLVALMFAWFSKDLPTPGKIAKRSASQSTKIYDRTGEILLYETGEQKRTLIKSDQISDNLKKATVSVEDESFYRHMGFDPKAILRAIYEKATFRSKRTRGASTITQQFVKNALLTSNRTLTRKIKELILSFELEIMYDKDEILTMYLNEIPYGNNTAGAEAAAKMYYGITAKELTLAQAATLAAIPQAPTYYSPYGTHTDDLIGRRNYVIDRMVATKTITAEEATIAKQEDTTTVGTVVKPRKDNILAPHFAMYVIERAADSFGEEVIQKDGLKIITTLDYEKQKIAEQAIQDGIKKLTSYGASNAALASVDQKTGEILAMVGSIDYFNTDIDGNVNVADSARQPGSSFKPIAYSTAFKSEEYSPASILFDLTTDFGGGYTPKNYNGRVEGPVTMRYALANSLNIPAVKVMSLVGIDEVLRTAEDLGITTLTERERYGLSLVLGAGEVKPVEMAGAFGVFGNKGIKHDLKSILKVTDANGKVVYEYKSEDDPGREALNPQIAYEISSILSDNQARSSHFGARSALYFPGKTIAAKTGTTTSFRDAWTIGYSASVATAVWVGNNDNKEMKGGADGSVIAAPIFHNYMDKVVTADEPFERPAEIKDLTVDKFSSKLPSENSPETITDIFASWQVPKDKDDIHIKLKVCKANGLIAPDDAPADLAEERTFTNIHSERPDNSNWEGPVRAWAQANNIYNLPPTEKCDLSSIAPTISITAPDNGATASGQTTISASASAISGVKSVLFYVDGVEIASDTESPYTVTYNFSSIAAGAHTISATVTSNTNATAQASVIVNIEADASAPTITDISASKISAISYAVAWTTNEPSTSQVVYGTTSDLTDPYTYSFNSALDSNLVTEHSVTITLTAGSTSYYRVKSKDAAGNLSISDEKSFFAVP</sequence>
<name>A0A1F5E9U3_9BACT</name>
<comment type="similarity">
    <text evidence="3">In the N-terminal section; belongs to the glycosyltransferase 51 family.</text>
</comment>
<comment type="similarity">
    <text evidence="2">In the C-terminal section; belongs to the transpeptidase family.</text>
</comment>
<dbReference type="Pfam" id="PF17957">
    <property type="entry name" value="Big_7"/>
    <property type="match status" value="1"/>
</dbReference>
<dbReference type="InterPro" id="IPR036950">
    <property type="entry name" value="PBP_transglycosylase"/>
</dbReference>
<evidence type="ECO:0000256" key="9">
    <source>
        <dbReference type="ARBA" id="ARBA00022801"/>
    </source>
</evidence>
<keyword evidence="11" id="KW-0573">Peptidoglycan synthesis</keyword>
<dbReference type="Pfam" id="PF00905">
    <property type="entry name" value="Transpeptidase"/>
    <property type="match status" value="1"/>
</dbReference>
<evidence type="ECO:0000256" key="15">
    <source>
        <dbReference type="ARBA" id="ARBA00034000"/>
    </source>
</evidence>
<dbReference type="InterPro" id="IPR001460">
    <property type="entry name" value="PCN-bd_Tpept"/>
</dbReference>
<dbReference type="SUPFAM" id="SSF56601">
    <property type="entry name" value="beta-lactamase/transpeptidase-like"/>
    <property type="match status" value="1"/>
</dbReference>
<evidence type="ECO:0000256" key="5">
    <source>
        <dbReference type="ARBA" id="ARBA00022645"/>
    </source>
</evidence>
<dbReference type="GO" id="GO:0008658">
    <property type="term" value="F:penicillin binding"/>
    <property type="evidence" value="ECO:0007669"/>
    <property type="project" value="InterPro"/>
</dbReference>
<evidence type="ECO:0000256" key="12">
    <source>
        <dbReference type="ARBA" id="ARBA00023136"/>
    </source>
</evidence>
<dbReference type="Pfam" id="PF00912">
    <property type="entry name" value="Transgly"/>
    <property type="match status" value="1"/>
</dbReference>
<comment type="catalytic activity">
    <reaction evidence="16">
        <text>[GlcNAc-(1-&gt;4)-Mur2Ac(oyl-L-Ala-gamma-D-Glu-L-Lys-D-Ala-D-Ala)](n)-di-trans,octa-cis-undecaprenyl diphosphate + beta-D-GlcNAc-(1-&gt;4)-Mur2Ac(oyl-L-Ala-gamma-D-Glu-L-Lys-D-Ala-D-Ala)-di-trans,octa-cis-undecaprenyl diphosphate = [GlcNAc-(1-&gt;4)-Mur2Ac(oyl-L-Ala-gamma-D-Glu-L-Lys-D-Ala-D-Ala)](n+1)-di-trans,octa-cis-undecaprenyl diphosphate + di-trans,octa-cis-undecaprenyl diphosphate + H(+)</text>
        <dbReference type="Rhea" id="RHEA:23708"/>
        <dbReference type="Rhea" id="RHEA-COMP:9602"/>
        <dbReference type="Rhea" id="RHEA-COMP:9603"/>
        <dbReference type="ChEBI" id="CHEBI:15378"/>
        <dbReference type="ChEBI" id="CHEBI:58405"/>
        <dbReference type="ChEBI" id="CHEBI:60033"/>
        <dbReference type="ChEBI" id="CHEBI:78435"/>
        <dbReference type="EC" id="2.4.99.28"/>
    </reaction>
</comment>
<dbReference type="InterPro" id="IPR023346">
    <property type="entry name" value="Lysozyme-like_dom_sf"/>
</dbReference>
<keyword evidence="9" id="KW-0378">Hydrolase</keyword>
<keyword evidence="8" id="KW-0808">Transferase</keyword>
<evidence type="ECO:0000256" key="2">
    <source>
        <dbReference type="ARBA" id="ARBA00007090"/>
    </source>
</evidence>
<evidence type="ECO:0000256" key="14">
    <source>
        <dbReference type="ARBA" id="ARBA00023316"/>
    </source>
</evidence>
<dbReference type="Gene3D" id="2.60.40.10">
    <property type="entry name" value="Immunoglobulins"/>
    <property type="match status" value="1"/>
</dbReference>
<dbReference type="PANTHER" id="PTHR32282">
    <property type="entry name" value="BINDING PROTEIN TRANSPEPTIDASE, PUTATIVE-RELATED"/>
    <property type="match status" value="1"/>
</dbReference>
<evidence type="ECO:0000256" key="7">
    <source>
        <dbReference type="ARBA" id="ARBA00022676"/>
    </source>
</evidence>
<keyword evidence="6" id="KW-0645">Protease</keyword>
<feature type="domain" description="Glycosyl transferase family 51" evidence="18">
    <location>
        <begin position="52"/>
        <end position="224"/>
    </location>
</feature>
<dbReference type="AlphaFoldDB" id="A0A1F5E9U3"/>
<comment type="subcellular location">
    <subcellularLocation>
        <location evidence="1">Cell membrane</location>
    </subcellularLocation>
</comment>
<dbReference type="InterPro" id="IPR001264">
    <property type="entry name" value="Glyco_trans_51"/>
</dbReference>
<dbReference type="GO" id="GO:0005886">
    <property type="term" value="C:plasma membrane"/>
    <property type="evidence" value="ECO:0007669"/>
    <property type="project" value="UniProtKB-SubCell"/>
</dbReference>
<keyword evidence="14" id="KW-0961">Cell wall biogenesis/degradation</keyword>
<keyword evidence="5" id="KW-0121">Carboxypeptidase</keyword>
<protein>
    <submittedName>
        <fullName evidence="19">Uncharacterized protein</fullName>
    </submittedName>
</protein>
<dbReference type="EMBL" id="MEZY01000027">
    <property type="protein sequence ID" value="OGD64024.1"/>
    <property type="molecule type" value="Genomic_DNA"/>
</dbReference>
<evidence type="ECO:0000256" key="10">
    <source>
        <dbReference type="ARBA" id="ARBA00022960"/>
    </source>
</evidence>
<comment type="caution">
    <text evidence="19">The sequence shown here is derived from an EMBL/GenBank/DDBJ whole genome shotgun (WGS) entry which is preliminary data.</text>
</comment>
<dbReference type="GO" id="GO:0009002">
    <property type="term" value="F:serine-type D-Ala-D-Ala carboxypeptidase activity"/>
    <property type="evidence" value="ECO:0007669"/>
    <property type="project" value="UniProtKB-EC"/>
</dbReference>
<evidence type="ECO:0000256" key="16">
    <source>
        <dbReference type="ARBA" id="ARBA00049902"/>
    </source>
</evidence>
<evidence type="ECO:0000313" key="20">
    <source>
        <dbReference type="Proteomes" id="UP000178583"/>
    </source>
</evidence>
<dbReference type="GO" id="GO:0006508">
    <property type="term" value="P:proteolysis"/>
    <property type="evidence" value="ECO:0007669"/>
    <property type="project" value="UniProtKB-KW"/>
</dbReference>
<keyword evidence="4" id="KW-1003">Cell membrane</keyword>
<keyword evidence="13" id="KW-0511">Multifunctional enzyme</keyword>
<dbReference type="FunFam" id="1.10.3810.10:FF:000001">
    <property type="entry name" value="Penicillin-binding protein 1A"/>
    <property type="match status" value="1"/>
</dbReference>
<dbReference type="Gene3D" id="1.10.3810.10">
    <property type="entry name" value="Biosynthetic peptidoglycan transglycosylase-like"/>
    <property type="match status" value="1"/>
</dbReference>
<comment type="catalytic activity">
    <reaction evidence="15">
        <text>Preferential cleavage: (Ac)2-L-Lys-D-Ala-|-D-Ala. Also transpeptidation of peptidyl-alanyl moieties that are N-acyl substituents of D-alanine.</text>
        <dbReference type="EC" id="3.4.16.4"/>
    </reaction>
</comment>
<dbReference type="InterPro" id="IPR013783">
    <property type="entry name" value="Ig-like_fold"/>
</dbReference>
<evidence type="ECO:0000259" key="18">
    <source>
        <dbReference type="Pfam" id="PF00912"/>
    </source>
</evidence>
<keyword evidence="7" id="KW-0328">Glycosyltransferase</keyword>
<organism evidence="19 20">
    <name type="scientific">Candidatus Berkelbacteria bacterium RIFOXYA2_FULL_43_10</name>
    <dbReference type="NCBI Taxonomy" id="1797472"/>
    <lineage>
        <taxon>Bacteria</taxon>
        <taxon>Candidatus Berkelbacteria</taxon>
    </lineage>
</organism>
<evidence type="ECO:0000256" key="6">
    <source>
        <dbReference type="ARBA" id="ARBA00022670"/>
    </source>
</evidence>
<keyword evidence="12" id="KW-0472">Membrane</keyword>
<dbReference type="InterPro" id="IPR012338">
    <property type="entry name" value="Beta-lactam/transpept-like"/>
</dbReference>
<dbReference type="InterPro" id="IPR050396">
    <property type="entry name" value="Glycosyltr_51/Transpeptidase"/>
</dbReference>
<evidence type="ECO:0000259" key="17">
    <source>
        <dbReference type="Pfam" id="PF00905"/>
    </source>
</evidence>
<evidence type="ECO:0000313" key="19">
    <source>
        <dbReference type="EMBL" id="OGD64024.1"/>
    </source>
</evidence>
<accession>A0A1F5E9U3</accession>
<dbReference type="Proteomes" id="UP000178583">
    <property type="component" value="Unassembled WGS sequence"/>
</dbReference>
<gene>
    <name evidence="19" type="ORF">A2215_04320</name>
</gene>
<evidence type="ECO:0000256" key="4">
    <source>
        <dbReference type="ARBA" id="ARBA00022475"/>
    </source>
</evidence>
<feature type="domain" description="Penicillin-binding protein transpeptidase" evidence="17">
    <location>
        <begin position="322"/>
        <end position="598"/>
    </location>
</feature>
<evidence type="ECO:0000256" key="13">
    <source>
        <dbReference type="ARBA" id="ARBA00023268"/>
    </source>
</evidence>
<dbReference type="Gene3D" id="3.40.710.10">
    <property type="entry name" value="DD-peptidase/beta-lactamase superfamily"/>
    <property type="match status" value="1"/>
</dbReference>
<dbReference type="GO" id="GO:0008360">
    <property type="term" value="P:regulation of cell shape"/>
    <property type="evidence" value="ECO:0007669"/>
    <property type="project" value="UniProtKB-KW"/>
</dbReference>
<proteinExistence type="inferred from homology"/>
<dbReference type="SUPFAM" id="SSF53955">
    <property type="entry name" value="Lysozyme-like"/>
    <property type="match status" value="1"/>
</dbReference>
<evidence type="ECO:0000256" key="8">
    <source>
        <dbReference type="ARBA" id="ARBA00022679"/>
    </source>
</evidence>
<keyword evidence="10" id="KW-0133">Cell shape</keyword>
<dbReference type="STRING" id="1797472.A2215_04320"/>
<dbReference type="GO" id="GO:0071555">
    <property type="term" value="P:cell wall organization"/>
    <property type="evidence" value="ECO:0007669"/>
    <property type="project" value="UniProtKB-KW"/>
</dbReference>
<dbReference type="PANTHER" id="PTHR32282:SF11">
    <property type="entry name" value="PENICILLIN-BINDING PROTEIN 1B"/>
    <property type="match status" value="1"/>
</dbReference>
<evidence type="ECO:0000256" key="11">
    <source>
        <dbReference type="ARBA" id="ARBA00022984"/>
    </source>
</evidence>
<evidence type="ECO:0000256" key="1">
    <source>
        <dbReference type="ARBA" id="ARBA00004236"/>
    </source>
</evidence>
<reference evidence="19 20" key="1">
    <citation type="journal article" date="2016" name="Nat. Commun.">
        <title>Thousands of microbial genomes shed light on interconnected biogeochemical processes in an aquifer system.</title>
        <authorList>
            <person name="Anantharaman K."/>
            <person name="Brown C.T."/>
            <person name="Hug L.A."/>
            <person name="Sharon I."/>
            <person name="Castelle C.J."/>
            <person name="Probst A.J."/>
            <person name="Thomas B.C."/>
            <person name="Singh A."/>
            <person name="Wilkins M.J."/>
            <person name="Karaoz U."/>
            <person name="Brodie E.L."/>
            <person name="Williams K.H."/>
            <person name="Hubbard S.S."/>
            <person name="Banfield J.F."/>
        </authorList>
    </citation>
    <scope>NUCLEOTIDE SEQUENCE [LARGE SCALE GENOMIC DNA]</scope>
</reference>
<dbReference type="GO" id="GO:0009252">
    <property type="term" value="P:peptidoglycan biosynthetic process"/>
    <property type="evidence" value="ECO:0007669"/>
    <property type="project" value="UniProtKB-KW"/>
</dbReference>